<dbReference type="EMBL" id="CAMXCT030006629">
    <property type="protein sequence ID" value="CAL4804633.1"/>
    <property type="molecule type" value="Genomic_DNA"/>
</dbReference>
<keyword evidence="3" id="KW-1185">Reference proteome</keyword>
<reference evidence="1" key="1">
    <citation type="submission" date="2022-10" db="EMBL/GenBank/DDBJ databases">
        <authorList>
            <person name="Chen Y."/>
            <person name="Dougan E. K."/>
            <person name="Chan C."/>
            <person name="Rhodes N."/>
            <person name="Thang M."/>
        </authorList>
    </citation>
    <scope>NUCLEOTIDE SEQUENCE</scope>
</reference>
<proteinExistence type="predicted"/>
<dbReference type="EMBL" id="CAMXCT010006629">
    <property type="protein sequence ID" value="CAI4017321.1"/>
    <property type="molecule type" value="Genomic_DNA"/>
</dbReference>
<protein>
    <submittedName>
        <fullName evidence="1">Uncharacterized protein</fullName>
    </submittedName>
</protein>
<evidence type="ECO:0000313" key="1">
    <source>
        <dbReference type="EMBL" id="CAI4017321.1"/>
    </source>
</evidence>
<reference evidence="2 3" key="2">
    <citation type="submission" date="2024-05" db="EMBL/GenBank/DDBJ databases">
        <authorList>
            <person name="Chen Y."/>
            <person name="Shah S."/>
            <person name="Dougan E. K."/>
            <person name="Thang M."/>
            <person name="Chan C."/>
        </authorList>
    </citation>
    <scope>NUCLEOTIDE SEQUENCE [LARGE SCALE GENOMIC DNA]</scope>
</reference>
<dbReference type="AlphaFoldDB" id="A0A9P1GKI8"/>
<sequence>MVPRKWTSSQMPLFGPMHPCSNGNKRDILRLPWRGQLPAPADWRPAASLEDFLAQQRDHCIKAFGNLCTKMHDYAFTSVTLTDHPEYGFQHGLTNALDATGTPLKEKDAQEALKFLSTSGKDFELVLVETDFYEWVRNVAKVDTDKYNFGRTEYDVYTEAMSLLRPEPATSGTWEWMSACFQAVPEALRKGIHVVMLNQHRGHQLDLATGKFPTRQFTLAEIY</sequence>
<accession>A0A9P1GKI8</accession>
<evidence type="ECO:0000313" key="2">
    <source>
        <dbReference type="EMBL" id="CAL4804633.1"/>
    </source>
</evidence>
<name>A0A9P1GKI8_9DINO</name>
<dbReference type="EMBL" id="CAMXCT020006629">
    <property type="protein sequence ID" value="CAL1170696.1"/>
    <property type="molecule type" value="Genomic_DNA"/>
</dbReference>
<dbReference type="Proteomes" id="UP001152797">
    <property type="component" value="Unassembled WGS sequence"/>
</dbReference>
<evidence type="ECO:0000313" key="3">
    <source>
        <dbReference type="Proteomes" id="UP001152797"/>
    </source>
</evidence>
<comment type="caution">
    <text evidence="1">The sequence shown here is derived from an EMBL/GenBank/DDBJ whole genome shotgun (WGS) entry which is preliminary data.</text>
</comment>
<organism evidence="1">
    <name type="scientific">Cladocopium goreaui</name>
    <dbReference type="NCBI Taxonomy" id="2562237"/>
    <lineage>
        <taxon>Eukaryota</taxon>
        <taxon>Sar</taxon>
        <taxon>Alveolata</taxon>
        <taxon>Dinophyceae</taxon>
        <taxon>Suessiales</taxon>
        <taxon>Symbiodiniaceae</taxon>
        <taxon>Cladocopium</taxon>
    </lineage>
</organism>
<gene>
    <name evidence="1" type="ORF">C1SCF055_LOCUS41974</name>
</gene>